<evidence type="ECO:0000256" key="1">
    <source>
        <dbReference type="ARBA" id="ARBA00006153"/>
    </source>
</evidence>
<feature type="binding site" evidence="3">
    <location>
        <position position="404"/>
    </location>
    <ligand>
        <name>Zn(2+)</name>
        <dbReference type="ChEBI" id="CHEBI:29105"/>
        <label>2</label>
    </ligand>
</feature>
<dbReference type="PANTHER" id="PTHR32494:SF5">
    <property type="entry name" value="ALLANTOATE AMIDOHYDROLASE"/>
    <property type="match status" value="1"/>
</dbReference>
<evidence type="ECO:0000313" key="6">
    <source>
        <dbReference type="Proteomes" id="UP000321935"/>
    </source>
</evidence>
<evidence type="ECO:0000256" key="4">
    <source>
        <dbReference type="SAM" id="SignalP"/>
    </source>
</evidence>
<comment type="caution">
    <text evidence="5">The sequence shown here is derived from an EMBL/GenBank/DDBJ whole genome shotgun (WGS) entry which is preliminary data.</text>
</comment>
<feature type="binding site" evidence="3">
    <location>
        <position position="106"/>
    </location>
    <ligand>
        <name>Zn(2+)</name>
        <dbReference type="ChEBI" id="CHEBI:29105"/>
        <label>1</label>
    </ligand>
</feature>
<dbReference type="AlphaFoldDB" id="A0A5C7AV32"/>
<evidence type="ECO:0000313" key="5">
    <source>
        <dbReference type="EMBL" id="TXE12530.1"/>
    </source>
</evidence>
<dbReference type="GO" id="GO:0016813">
    <property type="term" value="F:hydrolase activity, acting on carbon-nitrogen (but not peptide) bonds, in linear amidines"/>
    <property type="evidence" value="ECO:0007669"/>
    <property type="project" value="InterPro"/>
</dbReference>
<dbReference type="CDD" id="cd03884">
    <property type="entry name" value="M20_bAS"/>
    <property type="match status" value="1"/>
</dbReference>
<feature type="binding site" evidence="3">
    <location>
        <position position="152"/>
    </location>
    <ligand>
        <name>Zn(2+)</name>
        <dbReference type="ChEBI" id="CHEBI:29105"/>
        <label>2</label>
    </ligand>
</feature>
<dbReference type="InterPro" id="IPR036264">
    <property type="entry name" value="Bact_exopeptidase_dim_dom"/>
</dbReference>
<dbReference type="SUPFAM" id="SSF55031">
    <property type="entry name" value="Bacterial exopeptidase dimerisation domain"/>
    <property type="match status" value="1"/>
</dbReference>
<gene>
    <name evidence="5" type="ORF">ESV85_07895</name>
</gene>
<feature type="binding site" evidence="3">
    <location>
        <position position="117"/>
    </location>
    <ligand>
        <name>Zn(2+)</name>
        <dbReference type="ChEBI" id="CHEBI:29105"/>
        <label>1</label>
    </ligand>
</feature>
<dbReference type="NCBIfam" id="TIGR01879">
    <property type="entry name" value="hydantase"/>
    <property type="match status" value="1"/>
</dbReference>
<reference evidence="5 6" key="1">
    <citation type="submission" date="2019-08" db="EMBL/GenBank/DDBJ databases">
        <title>Genomes sequence of Algoriphagus aquimarinus ACAM450.</title>
        <authorList>
            <person name="Bowman J.P."/>
        </authorList>
    </citation>
    <scope>NUCLEOTIDE SEQUENCE [LARGE SCALE GENOMIC DNA]</scope>
    <source>
        <strain evidence="5 6">ACAM 450</strain>
    </source>
</reference>
<dbReference type="Proteomes" id="UP000321935">
    <property type="component" value="Unassembled WGS sequence"/>
</dbReference>
<accession>A0A5C7AV32</accession>
<feature type="binding site" evidence="3">
    <location>
        <position position="117"/>
    </location>
    <ligand>
        <name>Zn(2+)</name>
        <dbReference type="ChEBI" id="CHEBI:29105"/>
        <label>2</label>
    </ligand>
</feature>
<keyword evidence="4" id="KW-0732">Signal</keyword>
<dbReference type="Pfam" id="PF01546">
    <property type="entry name" value="Peptidase_M20"/>
    <property type="match status" value="1"/>
</dbReference>
<dbReference type="OrthoDB" id="9769665at2"/>
<feature type="binding site" evidence="3">
    <location>
        <position position="211"/>
    </location>
    <ligand>
        <name>Zn(2+)</name>
        <dbReference type="ChEBI" id="CHEBI:29105"/>
        <label>1</label>
    </ligand>
</feature>
<dbReference type="PANTHER" id="PTHR32494">
    <property type="entry name" value="ALLANTOATE DEIMINASE-RELATED"/>
    <property type="match status" value="1"/>
</dbReference>
<dbReference type="InterPro" id="IPR010158">
    <property type="entry name" value="Amidase_Cbmase"/>
</dbReference>
<dbReference type="RefSeq" id="WP_146916375.1">
    <property type="nucleotide sequence ID" value="NZ_VORW01000003.1"/>
</dbReference>
<dbReference type="InterPro" id="IPR002933">
    <property type="entry name" value="Peptidase_M20"/>
</dbReference>
<dbReference type="SUPFAM" id="SSF53187">
    <property type="entry name" value="Zn-dependent exopeptidases"/>
    <property type="match status" value="1"/>
</dbReference>
<keyword evidence="3" id="KW-0479">Metal-binding</keyword>
<protein>
    <submittedName>
        <fullName evidence="5">Zn-dependent hydrolase</fullName>
    </submittedName>
</protein>
<feature type="chain" id="PRO_5022732206" evidence="4">
    <location>
        <begin position="23"/>
        <end position="434"/>
    </location>
</feature>
<dbReference type="NCBIfam" id="NF006771">
    <property type="entry name" value="PRK09290.1-5"/>
    <property type="match status" value="1"/>
</dbReference>
<comment type="cofactor">
    <cofactor evidence="3">
        <name>Zn(2+)</name>
        <dbReference type="ChEBI" id="CHEBI:29105"/>
    </cofactor>
    <text evidence="3">Binds 2 Zn(2+) ions per subunit.</text>
</comment>
<sequence>MRHVFSTIFCICLLTLFSGANANSQTIRVNQERLAGLIQELSTYGKNAAGGSDRVAYSVHDIAARKFVIKKMTELGLDVSVDFAGNIIGKKFGTNPNLKPIAFGSHIDEVPNGGDYDGPVGSMSSIEVVQTLLENKTVTQHPLEIIIFTNEEGGVVGSRALAGQLSPEALLTKSSSGLTQAEGIKAVDGNPDRIPEVKKEKGAYAAFLEFHIEQGGNLEREGVQIGVVEGIVAIEWWQFTFKGFANHAGTTPMNMRKDPMLPAARFILAVNEIVKSYEGAQVGTVGKIEAFPGAGNVIPGEVSLNLELRDLSSEKIWNIYNVLAAKAQEFAEASGTEVSIAHQEVASKPALANPAIQKVIEQSARELGLSTMYLPSGAGHDAQEMARLAPIGMIFIPSRGGISHSPEEYSSPENIANGANVLLQTILRLDKELP</sequence>
<dbReference type="Gene3D" id="3.40.630.10">
    <property type="entry name" value="Zn peptidases"/>
    <property type="match status" value="1"/>
</dbReference>
<keyword evidence="3" id="KW-0862">Zinc</keyword>
<evidence type="ECO:0000256" key="2">
    <source>
        <dbReference type="ARBA" id="ARBA00022801"/>
    </source>
</evidence>
<dbReference type="PIRSF" id="PIRSF001235">
    <property type="entry name" value="Amidase_carbamoylase"/>
    <property type="match status" value="1"/>
</dbReference>
<name>A0A5C7AV32_9BACT</name>
<dbReference type="Gene3D" id="3.30.70.360">
    <property type="match status" value="1"/>
</dbReference>
<proteinExistence type="inferred from homology"/>
<keyword evidence="2 5" id="KW-0378">Hydrolase</keyword>
<evidence type="ECO:0000256" key="3">
    <source>
        <dbReference type="PIRSR" id="PIRSR001235-1"/>
    </source>
</evidence>
<feature type="signal peptide" evidence="4">
    <location>
        <begin position="1"/>
        <end position="22"/>
    </location>
</feature>
<dbReference type="EMBL" id="VORW01000003">
    <property type="protein sequence ID" value="TXE12530.1"/>
    <property type="molecule type" value="Genomic_DNA"/>
</dbReference>
<dbReference type="GO" id="GO:0046872">
    <property type="term" value="F:metal ion binding"/>
    <property type="evidence" value="ECO:0007669"/>
    <property type="project" value="UniProtKB-KW"/>
</dbReference>
<comment type="similarity">
    <text evidence="1">Belongs to the peptidase M20 family.</text>
</comment>
<organism evidence="5 6">
    <name type="scientific">Algoriphagus aquimarinus</name>
    <dbReference type="NCBI Taxonomy" id="237018"/>
    <lineage>
        <taxon>Bacteria</taxon>
        <taxon>Pseudomonadati</taxon>
        <taxon>Bacteroidota</taxon>
        <taxon>Cytophagia</taxon>
        <taxon>Cytophagales</taxon>
        <taxon>Cyclobacteriaceae</taxon>
        <taxon>Algoriphagus</taxon>
    </lineage>
</organism>